<keyword evidence="3 6" id="KW-0442">Lipid degradation</keyword>
<evidence type="ECO:0000313" key="9">
    <source>
        <dbReference type="Proteomes" id="UP000230069"/>
    </source>
</evidence>
<evidence type="ECO:0000256" key="2">
    <source>
        <dbReference type="ARBA" id="ARBA00022801"/>
    </source>
</evidence>
<dbReference type="PROSITE" id="PS51635">
    <property type="entry name" value="PNPLA"/>
    <property type="match status" value="1"/>
</dbReference>
<evidence type="ECO:0000256" key="5">
    <source>
        <dbReference type="PROSITE-ProRule" id="PRU01161"/>
    </source>
</evidence>
<dbReference type="SUPFAM" id="SSF52151">
    <property type="entry name" value="FabD/lysophospholipase-like"/>
    <property type="match status" value="1"/>
</dbReference>
<evidence type="ECO:0000256" key="6">
    <source>
        <dbReference type="RuleBase" id="RU361262"/>
    </source>
</evidence>
<comment type="caution">
    <text evidence="5">Lacks conserved residue(s) required for the propagation of feature annotation.</text>
</comment>
<sequence>MAESSLLNDQTFNVDKLTYEIFSFLENKFLFGEKIEKPNATFFSDLKSSKNVTGKVRILSIDGGGSTDGILAAKSLTFLETCLCQKSGNPDARIADFFDVAAGSGIGGILVALLFTKGNDSRPIFTATEALQFLVKNSGKLFKSSSNGILKRIFRSSKAEKMFWAVFGESTLKDTLKPVLIPCYDLSTQAPFLFSRADAFESDSYDFKLSDICSATSADPTVVGAFEMRSVDKRNKIVAIDSGVTMNNPTAAAITHVLNNKHEFPFCDGVEDILVVSLGNGVSVSAHQEPTLSSANLVKISGEGASDMVDEAVSMAFGEYMTSNYVRIQANGNADKCIRRNSTSRLLETADAMLVQKSVESVLFRGKKVVQKTNSNKLEGFAGELIKEHERRKFSILPTVMFKQSSPRLSSATVSTESSY</sequence>
<evidence type="ECO:0000256" key="3">
    <source>
        <dbReference type="ARBA" id="ARBA00022963"/>
    </source>
</evidence>
<dbReference type="Proteomes" id="UP000230069">
    <property type="component" value="Unassembled WGS sequence"/>
</dbReference>
<dbReference type="AlphaFoldDB" id="A0A2G5CRC2"/>
<keyword evidence="2 6" id="KW-0378">Hydrolase</keyword>
<dbReference type="Gene3D" id="3.40.1090.10">
    <property type="entry name" value="Cytosolic phospholipase A2 catalytic domain"/>
    <property type="match status" value="1"/>
</dbReference>
<evidence type="ECO:0000313" key="8">
    <source>
        <dbReference type="EMBL" id="PIA33864.1"/>
    </source>
</evidence>
<dbReference type="InterPro" id="IPR016035">
    <property type="entry name" value="Acyl_Trfase/lysoPLipase"/>
</dbReference>
<evidence type="ECO:0000256" key="1">
    <source>
        <dbReference type="ARBA" id="ARBA00010240"/>
    </source>
</evidence>
<dbReference type="InParanoid" id="A0A2G5CRC2"/>
<evidence type="ECO:0000256" key="4">
    <source>
        <dbReference type="ARBA" id="ARBA00023098"/>
    </source>
</evidence>
<keyword evidence="4 6" id="KW-0443">Lipid metabolism</keyword>
<dbReference type="PANTHER" id="PTHR32241">
    <property type="entry name" value="PATATIN-LIKE PROTEIN 6"/>
    <property type="match status" value="1"/>
</dbReference>
<protein>
    <recommendedName>
        <fullName evidence="6">Patatin</fullName>
        <ecNumber evidence="6">3.1.1.-</ecNumber>
    </recommendedName>
</protein>
<dbReference type="GO" id="GO:0016787">
    <property type="term" value="F:hydrolase activity"/>
    <property type="evidence" value="ECO:0007669"/>
    <property type="project" value="UniProtKB-KW"/>
</dbReference>
<organism evidence="8 9">
    <name type="scientific">Aquilegia coerulea</name>
    <name type="common">Rocky mountain columbine</name>
    <dbReference type="NCBI Taxonomy" id="218851"/>
    <lineage>
        <taxon>Eukaryota</taxon>
        <taxon>Viridiplantae</taxon>
        <taxon>Streptophyta</taxon>
        <taxon>Embryophyta</taxon>
        <taxon>Tracheophyta</taxon>
        <taxon>Spermatophyta</taxon>
        <taxon>Magnoliopsida</taxon>
        <taxon>Ranunculales</taxon>
        <taxon>Ranunculaceae</taxon>
        <taxon>Thalictroideae</taxon>
        <taxon>Aquilegia</taxon>
    </lineage>
</organism>
<name>A0A2G5CRC2_AQUCA</name>
<dbReference type="PANTHER" id="PTHR32241:SF12">
    <property type="entry name" value="OS03G0784100 PROTEIN"/>
    <property type="match status" value="1"/>
</dbReference>
<proteinExistence type="inferred from homology"/>
<dbReference type="GO" id="GO:0016042">
    <property type="term" value="P:lipid catabolic process"/>
    <property type="evidence" value="ECO:0007669"/>
    <property type="project" value="UniProtKB-KW"/>
</dbReference>
<comment type="function">
    <text evidence="6">Lipolytic acyl hydrolase (LAH).</text>
</comment>
<dbReference type="InterPro" id="IPR002641">
    <property type="entry name" value="PNPLA_dom"/>
</dbReference>
<dbReference type="EMBL" id="KZ305056">
    <property type="protein sequence ID" value="PIA33864.1"/>
    <property type="molecule type" value="Genomic_DNA"/>
</dbReference>
<comment type="similarity">
    <text evidence="1 6">Belongs to the patatin family.</text>
</comment>
<dbReference type="Pfam" id="PF01734">
    <property type="entry name" value="Patatin"/>
    <property type="match status" value="1"/>
</dbReference>
<keyword evidence="9" id="KW-1185">Reference proteome</keyword>
<accession>A0A2G5CRC2</accession>
<gene>
    <name evidence="8" type="ORF">AQUCO_03900010v1</name>
</gene>
<evidence type="ECO:0000259" key="7">
    <source>
        <dbReference type="PROSITE" id="PS51635"/>
    </source>
</evidence>
<dbReference type="EC" id="3.1.1.-" evidence="6"/>
<dbReference type="OrthoDB" id="630895at2759"/>
<comment type="domain">
    <text evidence="6">The nitrogen atoms of the two glycine residues in the GGXR motif define the oxyanion hole, and stabilize the oxyanion that forms during the nucleophilic attack by the catalytic serine during substrate cleavage.</text>
</comment>
<feature type="domain" description="PNPLA" evidence="7">
    <location>
        <begin position="60"/>
        <end position="254"/>
    </location>
</feature>
<reference evidence="8 9" key="1">
    <citation type="submission" date="2017-09" db="EMBL/GenBank/DDBJ databases">
        <title>WGS assembly of Aquilegia coerulea Goldsmith.</title>
        <authorList>
            <person name="Hodges S."/>
            <person name="Kramer E."/>
            <person name="Nordborg M."/>
            <person name="Tomkins J."/>
            <person name="Borevitz J."/>
            <person name="Derieg N."/>
            <person name="Yan J."/>
            <person name="Mihaltcheva S."/>
            <person name="Hayes R.D."/>
            <person name="Rokhsar D."/>
        </authorList>
    </citation>
    <scope>NUCLEOTIDE SEQUENCE [LARGE SCALE GENOMIC DNA]</scope>
    <source>
        <strain evidence="9">cv. Goldsmith</strain>
    </source>
</reference>